<evidence type="ECO:0000256" key="5">
    <source>
        <dbReference type="ARBA" id="ARBA00022989"/>
    </source>
</evidence>
<name>A0A250WT09_9CHLO</name>
<dbReference type="PANTHER" id="PTHR23137:SF6">
    <property type="entry name" value="VESICLE TRANSPORT PROTEIN"/>
    <property type="match status" value="1"/>
</dbReference>
<evidence type="ECO:0000313" key="9">
    <source>
        <dbReference type="EMBL" id="GAX73839.1"/>
    </source>
</evidence>
<evidence type="ECO:0000256" key="7">
    <source>
        <dbReference type="ARBA" id="ARBA00025800"/>
    </source>
</evidence>
<feature type="transmembrane region" description="Helical" evidence="8">
    <location>
        <begin position="39"/>
        <end position="61"/>
    </location>
</feature>
<feature type="transmembrane region" description="Helical" evidence="8">
    <location>
        <begin position="67"/>
        <end position="90"/>
    </location>
</feature>
<organism evidence="9 10">
    <name type="scientific">Chlamydomonas eustigma</name>
    <dbReference type="NCBI Taxonomy" id="1157962"/>
    <lineage>
        <taxon>Eukaryota</taxon>
        <taxon>Viridiplantae</taxon>
        <taxon>Chlorophyta</taxon>
        <taxon>core chlorophytes</taxon>
        <taxon>Chlorophyceae</taxon>
        <taxon>CS clade</taxon>
        <taxon>Chlamydomonadales</taxon>
        <taxon>Chlamydomonadaceae</taxon>
        <taxon>Chlamydomonas</taxon>
    </lineage>
</organism>
<comment type="function">
    <text evidence="8">May be involved in fusion of retrograde transport vesicles derived from an endocytic compartment with the Golgi complex.</text>
</comment>
<protein>
    <recommendedName>
        <fullName evidence="8">Vesicle transport protein</fullName>
    </recommendedName>
</protein>
<keyword evidence="2 8" id="KW-0813">Transport</keyword>
<keyword evidence="5 8" id="KW-1133">Transmembrane helix</keyword>
<dbReference type="GO" id="GO:0016020">
    <property type="term" value="C:membrane"/>
    <property type="evidence" value="ECO:0007669"/>
    <property type="project" value="UniProtKB-SubCell"/>
</dbReference>
<dbReference type="Pfam" id="PF04178">
    <property type="entry name" value="Got1"/>
    <property type="match status" value="1"/>
</dbReference>
<gene>
    <name evidence="9" type="ORF">CEUSTIGMA_g1289.t1</name>
</gene>
<evidence type="ECO:0000256" key="4">
    <source>
        <dbReference type="ARBA" id="ARBA00022927"/>
    </source>
</evidence>
<evidence type="ECO:0000256" key="1">
    <source>
        <dbReference type="ARBA" id="ARBA00004141"/>
    </source>
</evidence>
<feature type="transmembrane region" description="Helical" evidence="8">
    <location>
        <begin position="102"/>
        <end position="120"/>
    </location>
</feature>
<proteinExistence type="inferred from homology"/>
<dbReference type="InterPro" id="IPR011691">
    <property type="entry name" value="Vesicle_transpt_SFT2"/>
</dbReference>
<evidence type="ECO:0000256" key="8">
    <source>
        <dbReference type="RuleBase" id="RU363111"/>
    </source>
</evidence>
<dbReference type="EMBL" id="BEGY01000005">
    <property type="protein sequence ID" value="GAX73839.1"/>
    <property type="molecule type" value="Genomic_DNA"/>
</dbReference>
<comment type="caution">
    <text evidence="9">The sequence shown here is derived from an EMBL/GenBank/DDBJ whole genome shotgun (WGS) entry which is preliminary data.</text>
</comment>
<keyword evidence="3 8" id="KW-0812">Transmembrane</keyword>
<feature type="transmembrane region" description="Helical" evidence="8">
    <location>
        <begin position="126"/>
        <end position="147"/>
    </location>
</feature>
<keyword evidence="6 8" id="KW-0472">Membrane</keyword>
<dbReference type="Proteomes" id="UP000232323">
    <property type="component" value="Unassembled WGS sequence"/>
</dbReference>
<evidence type="ECO:0000256" key="6">
    <source>
        <dbReference type="ARBA" id="ARBA00023136"/>
    </source>
</evidence>
<dbReference type="GO" id="GO:0016192">
    <property type="term" value="P:vesicle-mediated transport"/>
    <property type="evidence" value="ECO:0007669"/>
    <property type="project" value="InterPro"/>
</dbReference>
<dbReference type="STRING" id="1157962.A0A250WT09"/>
<evidence type="ECO:0000256" key="3">
    <source>
        <dbReference type="ARBA" id="ARBA00022692"/>
    </source>
</evidence>
<comment type="similarity">
    <text evidence="7 8">Belongs to the SFT2 family.</text>
</comment>
<dbReference type="AlphaFoldDB" id="A0A250WT09"/>
<keyword evidence="10" id="KW-1185">Reference proteome</keyword>
<evidence type="ECO:0000256" key="2">
    <source>
        <dbReference type="ARBA" id="ARBA00022448"/>
    </source>
</evidence>
<dbReference type="GO" id="GO:0015031">
    <property type="term" value="P:protein transport"/>
    <property type="evidence" value="ECO:0007669"/>
    <property type="project" value="UniProtKB-KW"/>
</dbReference>
<dbReference type="OrthoDB" id="73614at2759"/>
<sequence length="161" mass="17501">MSGILDKIKQAAGMEQEQSISMLGKQVDDAMTMSWKTRFICFGICLGLGFLLTIISLPLLWSLNLAGFAITYSLGSIVSIASTVFLMGPCKQIQRMLDQHRIIATLIYLAAIVATLVVAFKTGNALLCIICIVIQFAALCWYCITWIPGGQTAVKAMIFGV</sequence>
<keyword evidence="4 8" id="KW-0653">Protein transport</keyword>
<reference evidence="9 10" key="1">
    <citation type="submission" date="2017-08" db="EMBL/GenBank/DDBJ databases">
        <title>Acidophilic green algal genome provides insights into adaptation to an acidic environment.</title>
        <authorList>
            <person name="Hirooka S."/>
            <person name="Hirose Y."/>
            <person name="Kanesaki Y."/>
            <person name="Higuchi S."/>
            <person name="Fujiwara T."/>
            <person name="Onuma R."/>
            <person name="Era A."/>
            <person name="Ohbayashi R."/>
            <person name="Uzuka A."/>
            <person name="Nozaki H."/>
            <person name="Yoshikawa H."/>
            <person name="Miyagishima S.Y."/>
        </authorList>
    </citation>
    <scope>NUCLEOTIDE SEQUENCE [LARGE SCALE GENOMIC DNA]</scope>
    <source>
        <strain evidence="9 10">NIES-2499</strain>
    </source>
</reference>
<evidence type="ECO:0000313" key="10">
    <source>
        <dbReference type="Proteomes" id="UP000232323"/>
    </source>
</evidence>
<accession>A0A250WT09</accession>
<dbReference type="GO" id="GO:0012505">
    <property type="term" value="C:endomembrane system"/>
    <property type="evidence" value="ECO:0007669"/>
    <property type="project" value="UniProtKB-ARBA"/>
</dbReference>
<dbReference type="GO" id="GO:0005737">
    <property type="term" value="C:cytoplasm"/>
    <property type="evidence" value="ECO:0007669"/>
    <property type="project" value="UniProtKB-ARBA"/>
</dbReference>
<comment type="subcellular location">
    <subcellularLocation>
        <location evidence="1 8">Membrane</location>
        <topology evidence="1 8">Multi-pass membrane protein</topology>
    </subcellularLocation>
</comment>
<dbReference type="PANTHER" id="PTHR23137">
    <property type="entry name" value="VESICLE TRANSPORT PROTEIN-RELATED"/>
    <property type="match status" value="1"/>
</dbReference>
<dbReference type="InterPro" id="IPR007305">
    <property type="entry name" value="Vesicle_transpt_Got1/SFT2"/>
</dbReference>